<sequence>MLDPSFLVKIAIQKKVFLLAFVYLLSSLLFWWNIVSVSVLVVSAFPDQHHRRCSCVKAWVNKYLLTSRDPTIHYRARKVLVCHIYHPNSYQHIPVHIPRDFSLHHQSSIEGEKIPLSPDK</sequence>
<dbReference type="Proteomes" id="UP000092460">
    <property type="component" value="Unassembled WGS sequence"/>
</dbReference>
<keyword evidence="3" id="KW-1185">Reference proteome</keyword>
<organism evidence="2 3">
    <name type="scientific">Glossina palpalis gambiensis</name>
    <dbReference type="NCBI Taxonomy" id="67801"/>
    <lineage>
        <taxon>Eukaryota</taxon>
        <taxon>Metazoa</taxon>
        <taxon>Ecdysozoa</taxon>
        <taxon>Arthropoda</taxon>
        <taxon>Hexapoda</taxon>
        <taxon>Insecta</taxon>
        <taxon>Pterygota</taxon>
        <taxon>Neoptera</taxon>
        <taxon>Endopterygota</taxon>
        <taxon>Diptera</taxon>
        <taxon>Brachycera</taxon>
        <taxon>Muscomorpha</taxon>
        <taxon>Hippoboscoidea</taxon>
        <taxon>Glossinidae</taxon>
        <taxon>Glossina</taxon>
    </lineage>
</organism>
<keyword evidence="1" id="KW-0812">Transmembrane</keyword>
<reference evidence="2" key="2">
    <citation type="submission" date="2020-05" db="UniProtKB">
        <authorList>
            <consortium name="EnsemblMetazoa"/>
        </authorList>
    </citation>
    <scope>IDENTIFICATION</scope>
    <source>
        <strain evidence="2">IAEA</strain>
    </source>
</reference>
<dbReference type="EnsemblMetazoa" id="GPPI011260-RA">
    <property type="protein sequence ID" value="GPPI011260-PA"/>
    <property type="gene ID" value="GPPI011260"/>
</dbReference>
<proteinExistence type="predicted"/>
<feature type="transmembrane region" description="Helical" evidence="1">
    <location>
        <begin position="20"/>
        <end position="42"/>
    </location>
</feature>
<dbReference type="EMBL" id="JXJN01004826">
    <property type="status" value="NOT_ANNOTATED_CDS"/>
    <property type="molecule type" value="Genomic_DNA"/>
</dbReference>
<dbReference type="AlphaFoldDB" id="A0A1B0AWN2"/>
<dbReference type="VEuPathDB" id="VectorBase:GPPI011260"/>
<accession>A0A1B0AWN2</accession>
<name>A0A1B0AWN2_9MUSC</name>
<evidence type="ECO:0000256" key="1">
    <source>
        <dbReference type="SAM" id="Phobius"/>
    </source>
</evidence>
<evidence type="ECO:0000313" key="3">
    <source>
        <dbReference type="Proteomes" id="UP000092460"/>
    </source>
</evidence>
<reference evidence="3" key="1">
    <citation type="submission" date="2015-01" db="EMBL/GenBank/DDBJ databases">
        <authorList>
            <person name="Aksoy S."/>
            <person name="Warren W."/>
            <person name="Wilson R.K."/>
        </authorList>
    </citation>
    <scope>NUCLEOTIDE SEQUENCE [LARGE SCALE GENOMIC DNA]</scope>
    <source>
        <strain evidence="3">IAEA</strain>
    </source>
</reference>
<keyword evidence="1" id="KW-0472">Membrane</keyword>
<evidence type="ECO:0000313" key="2">
    <source>
        <dbReference type="EnsemblMetazoa" id="GPPI011260-PA"/>
    </source>
</evidence>
<protein>
    <submittedName>
        <fullName evidence="2">Uncharacterized protein</fullName>
    </submittedName>
</protein>
<keyword evidence="1" id="KW-1133">Transmembrane helix</keyword>